<feature type="transmembrane region" description="Helical" evidence="1">
    <location>
        <begin position="58"/>
        <end position="80"/>
    </location>
</feature>
<name>A0ABV3LHA4_9MICO</name>
<dbReference type="Proteomes" id="UP001553715">
    <property type="component" value="Unassembled WGS sequence"/>
</dbReference>
<proteinExistence type="predicted"/>
<feature type="transmembrane region" description="Helical" evidence="1">
    <location>
        <begin position="26"/>
        <end position="46"/>
    </location>
</feature>
<dbReference type="EMBL" id="JBFBMH010000011">
    <property type="protein sequence ID" value="MEW1975286.1"/>
    <property type="molecule type" value="Genomic_DNA"/>
</dbReference>
<evidence type="ECO:0000256" key="1">
    <source>
        <dbReference type="SAM" id="Phobius"/>
    </source>
</evidence>
<organism evidence="2 3">
    <name type="scientific">Microbacterium profundi</name>
    <dbReference type="NCBI Taxonomy" id="450380"/>
    <lineage>
        <taxon>Bacteria</taxon>
        <taxon>Bacillati</taxon>
        <taxon>Actinomycetota</taxon>
        <taxon>Actinomycetes</taxon>
        <taxon>Micrococcales</taxon>
        <taxon>Microbacteriaceae</taxon>
        <taxon>Microbacterium</taxon>
    </lineage>
</organism>
<dbReference type="RefSeq" id="WP_206493579.1">
    <property type="nucleotide sequence ID" value="NZ_JAJVKR010000012.1"/>
</dbReference>
<evidence type="ECO:0000313" key="2">
    <source>
        <dbReference type="EMBL" id="MEW1975286.1"/>
    </source>
</evidence>
<keyword evidence="1" id="KW-0812">Transmembrane</keyword>
<keyword evidence="1" id="KW-0472">Membrane</keyword>
<sequence>MYILLALIAACALGIAVHFVLPHRSLRGVVVVPAIAAAVSAVVYTLMQWSGVGEDNGWLWLASIGGGVVACAVVGFAVTATRHRADAEKKVALGI</sequence>
<comment type="caution">
    <text evidence="2">The sequence shown here is derived from an EMBL/GenBank/DDBJ whole genome shotgun (WGS) entry which is preliminary data.</text>
</comment>
<evidence type="ECO:0008006" key="4">
    <source>
        <dbReference type="Google" id="ProtNLM"/>
    </source>
</evidence>
<evidence type="ECO:0000313" key="3">
    <source>
        <dbReference type="Proteomes" id="UP001553715"/>
    </source>
</evidence>
<gene>
    <name evidence="2" type="ORF">AB0301_09450</name>
</gene>
<accession>A0ABV3LHA4</accession>
<keyword evidence="1" id="KW-1133">Transmembrane helix</keyword>
<keyword evidence="3" id="KW-1185">Reference proteome</keyword>
<reference evidence="2 3" key="1">
    <citation type="submission" date="2024-06" db="EMBL/GenBank/DDBJ databases">
        <title>The Natural Products Discovery Center: Release of the First 8490 Sequenced Strains for Exploring Actinobacteria Biosynthetic Diversity.</title>
        <authorList>
            <person name="Kalkreuter E."/>
            <person name="Kautsar S.A."/>
            <person name="Yang D."/>
            <person name="Bader C.D."/>
            <person name="Teijaro C.N."/>
            <person name="Fluegel L."/>
            <person name="Davis C.M."/>
            <person name="Simpson J.R."/>
            <person name="Lauterbach L."/>
            <person name="Steele A.D."/>
            <person name="Gui C."/>
            <person name="Meng S."/>
            <person name="Li G."/>
            <person name="Viehrig K."/>
            <person name="Ye F."/>
            <person name="Su P."/>
            <person name="Kiefer A.F."/>
            <person name="Nichols A."/>
            <person name="Cepeda A.J."/>
            <person name="Yan W."/>
            <person name="Fan B."/>
            <person name="Jiang Y."/>
            <person name="Adhikari A."/>
            <person name="Zheng C.-J."/>
            <person name="Schuster L."/>
            <person name="Cowan T.M."/>
            <person name="Smanski M.J."/>
            <person name="Chevrette M.G."/>
            <person name="De Carvalho L.P.S."/>
            <person name="Shen B."/>
        </authorList>
    </citation>
    <scope>NUCLEOTIDE SEQUENCE [LARGE SCALE GENOMIC DNA]</scope>
    <source>
        <strain evidence="2 3">NPDC077434</strain>
    </source>
</reference>
<protein>
    <recommendedName>
        <fullName evidence="4">Integral membrane protein</fullName>
    </recommendedName>
</protein>